<reference evidence="1 2" key="1">
    <citation type="submission" date="2019-05" db="EMBL/GenBank/DDBJ databases">
        <title>Mikania micrantha, genome provides insights into the molecular mechanism of rapid growth.</title>
        <authorList>
            <person name="Liu B."/>
        </authorList>
    </citation>
    <scope>NUCLEOTIDE SEQUENCE [LARGE SCALE GENOMIC DNA]</scope>
    <source>
        <strain evidence="1">NLD-2019</strain>
        <tissue evidence="1">Leaf</tissue>
    </source>
</reference>
<evidence type="ECO:0000313" key="2">
    <source>
        <dbReference type="Proteomes" id="UP000326396"/>
    </source>
</evidence>
<protein>
    <submittedName>
        <fullName evidence="1">Uncharacterized protein</fullName>
    </submittedName>
</protein>
<organism evidence="1 2">
    <name type="scientific">Mikania micrantha</name>
    <name type="common">bitter vine</name>
    <dbReference type="NCBI Taxonomy" id="192012"/>
    <lineage>
        <taxon>Eukaryota</taxon>
        <taxon>Viridiplantae</taxon>
        <taxon>Streptophyta</taxon>
        <taxon>Embryophyta</taxon>
        <taxon>Tracheophyta</taxon>
        <taxon>Spermatophyta</taxon>
        <taxon>Magnoliopsida</taxon>
        <taxon>eudicotyledons</taxon>
        <taxon>Gunneridae</taxon>
        <taxon>Pentapetalae</taxon>
        <taxon>asterids</taxon>
        <taxon>campanulids</taxon>
        <taxon>Asterales</taxon>
        <taxon>Asteraceae</taxon>
        <taxon>Asteroideae</taxon>
        <taxon>Heliantheae alliance</taxon>
        <taxon>Eupatorieae</taxon>
        <taxon>Mikania</taxon>
    </lineage>
</organism>
<evidence type="ECO:0000313" key="1">
    <source>
        <dbReference type="EMBL" id="KAD3066898.1"/>
    </source>
</evidence>
<proteinExistence type="predicted"/>
<dbReference type="Proteomes" id="UP000326396">
    <property type="component" value="Linkage Group LG7"/>
</dbReference>
<keyword evidence="2" id="KW-1185">Reference proteome</keyword>
<comment type="caution">
    <text evidence="1">The sequence shown here is derived from an EMBL/GenBank/DDBJ whole genome shotgun (WGS) entry which is preliminary data.</text>
</comment>
<dbReference type="AlphaFoldDB" id="A0A5N6LZ92"/>
<dbReference type="InterPro" id="IPR029006">
    <property type="entry name" value="ADF-H/Gelsolin-like_dom_sf"/>
</dbReference>
<dbReference type="EMBL" id="SZYD01000017">
    <property type="protein sequence ID" value="KAD3066898.1"/>
    <property type="molecule type" value="Genomic_DNA"/>
</dbReference>
<name>A0A5N6LZ92_9ASTR</name>
<gene>
    <name evidence="1" type="ORF">E3N88_34778</name>
</gene>
<dbReference type="Gene3D" id="3.40.20.10">
    <property type="entry name" value="Severin"/>
    <property type="match status" value="1"/>
</dbReference>
<accession>A0A5N6LZ92</accession>
<dbReference type="OrthoDB" id="1692236at2759"/>
<sequence length="252" mass="28674">MAWLQQHSLLSSTGLIWLPRREMAMAKLDANSKPPTEDVHIVTITLGLRRCVGGFRIWLHRKTYDLLVAVPESSYGKFYTRESYVILKTIASKSGFFHYAIQYWTGKDASELMAEAEAREFCAFFGGLVTVTPSDTMLMETKVMLESHTSYAFVTPVSNHVGFNFQQSYFRWQLKWGQLELDQVMEEKSSDGYEHVQLKGDQLALDQLVQATCDLCTAWVQGCANGIEQVNMQKACGKRLQTEQADMQKASW</sequence>
<dbReference type="SUPFAM" id="SSF55753">
    <property type="entry name" value="Actin depolymerizing proteins"/>
    <property type="match status" value="1"/>
</dbReference>